<dbReference type="InterPro" id="IPR008030">
    <property type="entry name" value="NmrA-like"/>
</dbReference>
<name>A0A1Q5SNE5_9EURO</name>
<protein>
    <submittedName>
        <fullName evidence="4">NmrA-like family domain-containing protein 1</fullName>
    </submittedName>
</protein>
<dbReference type="Proteomes" id="UP000186955">
    <property type="component" value="Unassembled WGS sequence"/>
</dbReference>
<evidence type="ECO:0000256" key="2">
    <source>
        <dbReference type="ARBA" id="ARBA00022857"/>
    </source>
</evidence>
<evidence type="ECO:0000259" key="3">
    <source>
        <dbReference type="Pfam" id="PF05368"/>
    </source>
</evidence>
<dbReference type="PANTHER" id="PTHR42748:SF14">
    <property type="entry name" value="SNOAL-LIKE DOMAIN-CONTAINING PROTEIN"/>
    <property type="match status" value="1"/>
</dbReference>
<dbReference type="GO" id="GO:0005634">
    <property type="term" value="C:nucleus"/>
    <property type="evidence" value="ECO:0007669"/>
    <property type="project" value="TreeGrafter"/>
</dbReference>
<dbReference type="SUPFAM" id="SSF51735">
    <property type="entry name" value="NAD(P)-binding Rossmann-fold domains"/>
    <property type="match status" value="1"/>
</dbReference>
<evidence type="ECO:0000256" key="1">
    <source>
        <dbReference type="ARBA" id="ARBA00006328"/>
    </source>
</evidence>
<feature type="domain" description="NmrA-like" evidence="3">
    <location>
        <begin position="5"/>
        <end position="81"/>
    </location>
</feature>
<accession>A0A1Q5SNE5</accession>
<dbReference type="AlphaFoldDB" id="A0A1Q5SNE5"/>
<dbReference type="STRING" id="1316194.A0A1Q5SNE5"/>
<dbReference type="OrthoDB" id="300709at2759"/>
<proteinExistence type="inferred from homology"/>
<keyword evidence="2" id="KW-0521">NADP</keyword>
<sequence>MSDLKSILVIGGTSAQGSSVVKALSESGSYSVRVLTRNSASDQAPKLAARPNVTLLQGSQDNQKDLHSAFSGIYGAWVNLDGFTIGEKSELFYGV</sequence>
<organism evidence="4 5">
    <name type="scientific">Penicillium subrubescens</name>
    <dbReference type="NCBI Taxonomy" id="1316194"/>
    <lineage>
        <taxon>Eukaryota</taxon>
        <taxon>Fungi</taxon>
        <taxon>Dikarya</taxon>
        <taxon>Ascomycota</taxon>
        <taxon>Pezizomycotina</taxon>
        <taxon>Eurotiomycetes</taxon>
        <taxon>Eurotiomycetidae</taxon>
        <taxon>Eurotiales</taxon>
        <taxon>Aspergillaceae</taxon>
        <taxon>Penicillium</taxon>
    </lineage>
</organism>
<keyword evidence="5" id="KW-1185">Reference proteome</keyword>
<evidence type="ECO:0000313" key="4">
    <source>
        <dbReference type="EMBL" id="OKO89529.1"/>
    </source>
</evidence>
<dbReference type="PANTHER" id="PTHR42748">
    <property type="entry name" value="NITROGEN METABOLITE REPRESSION PROTEIN NMRA FAMILY MEMBER"/>
    <property type="match status" value="1"/>
</dbReference>
<comment type="similarity">
    <text evidence="1">Belongs to the NmrA-type oxidoreductase family.</text>
</comment>
<comment type="caution">
    <text evidence="4">The sequence shown here is derived from an EMBL/GenBank/DDBJ whole genome shotgun (WGS) entry which is preliminary data.</text>
</comment>
<dbReference type="InterPro" id="IPR036291">
    <property type="entry name" value="NAD(P)-bd_dom_sf"/>
</dbReference>
<dbReference type="Pfam" id="PF05368">
    <property type="entry name" value="NmrA"/>
    <property type="match status" value="1"/>
</dbReference>
<dbReference type="InterPro" id="IPR051164">
    <property type="entry name" value="NmrA-like_oxidored"/>
</dbReference>
<reference evidence="4 5" key="1">
    <citation type="submission" date="2016-10" db="EMBL/GenBank/DDBJ databases">
        <title>Genome sequence of the ascomycete fungus Penicillium subrubescens.</title>
        <authorList>
            <person name="De Vries R.P."/>
            <person name="Peng M."/>
            <person name="Dilokpimol A."/>
            <person name="Hilden K."/>
            <person name="Makela M.R."/>
            <person name="Grigoriev I."/>
            <person name="Riley R."/>
            <person name="Granchi Z."/>
        </authorList>
    </citation>
    <scope>NUCLEOTIDE SEQUENCE [LARGE SCALE GENOMIC DNA]</scope>
    <source>
        <strain evidence="4 5">CBS 132785</strain>
    </source>
</reference>
<evidence type="ECO:0000313" key="5">
    <source>
        <dbReference type="Proteomes" id="UP000186955"/>
    </source>
</evidence>
<gene>
    <name evidence="4" type="ORF">PENSUB_13595</name>
</gene>
<dbReference type="EMBL" id="MNBE01000773">
    <property type="protein sequence ID" value="OKO89529.1"/>
    <property type="molecule type" value="Genomic_DNA"/>
</dbReference>
<dbReference type="Gene3D" id="3.40.50.720">
    <property type="entry name" value="NAD(P)-binding Rossmann-like Domain"/>
    <property type="match status" value="1"/>
</dbReference>